<feature type="region of interest" description="Disordered" evidence="6">
    <location>
        <begin position="399"/>
        <end position="442"/>
    </location>
</feature>
<feature type="compositionally biased region" description="Polar residues" evidence="6">
    <location>
        <begin position="405"/>
        <end position="416"/>
    </location>
</feature>
<dbReference type="GO" id="GO:0046872">
    <property type="term" value="F:metal ion binding"/>
    <property type="evidence" value="ECO:0007669"/>
    <property type="project" value="UniProtKB-KW"/>
</dbReference>
<comment type="caution">
    <text evidence="7">The sequence shown here is derived from an EMBL/GenBank/DDBJ whole genome shotgun (WGS) entry which is preliminary data.</text>
</comment>
<dbReference type="Proteomes" id="UP000315783">
    <property type="component" value="Unassembled WGS sequence"/>
</dbReference>
<evidence type="ECO:0000256" key="2">
    <source>
        <dbReference type="ARBA" id="ARBA00022723"/>
    </source>
</evidence>
<dbReference type="PANTHER" id="PTHR47338:SF5">
    <property type="entry name" value="ZN(II)2CYS6 TRANSCRIPTION FACTOR (EUROFUNG)"/>
    <property type="match status" value="1"/>
</dbReference>
<feature type="region of interest" description="Disordered" evidence="6">
    <location>
        <begin position="1"/>
        <end position="57"/>
    </location>
</feature>
<organism evidence="7 8">
    <name type="scientific">Cordyceps javanica</name>
    <dbReference type="NCBI Taxonomy" id="43265"/>
    <lineage>
        <taxon>Eukaryota</taxon>
        <taxon>Fungi</taxon>
        <taxon>Dikarya</taxon>
        <taxon>Ascomycota</taxon>
        <taxon>Pezizomycotina</taxon>
        <taxon>Sordariomycetes</taxon>
        <taxon>Hypocreomycetidae</taxon>
        <taxon>Hypocreales</taxon>
        <taxon>Cordycipitaceae</taxon>
        <taxon>Cordyceps</taxon>
    </lineage>
</organism>
<keyword evidence="4" id="KW-0804">Transcription</keyword>
<accession>A0A545V0R1</accession>
<dbReference type="InterPro" id="IPR050815">
    <property type="entry name" value="TF_fung"/>
</dbReference>
<evidence type="ECO:0000256" key="5">
    <source>
        <dbReference type="ARBA" id="ARBA00023242"/>
    </source>
</evidence>
<dbReference type="EMBL" id="SPUK01000008">
    <property type="protein sequence ID" value="TQV95292.1"/>
    <property type="molecule type" value="Genomic_DNA"/>
</dbReference>
<dbReference type="CDD" id="cd12148">
    <property type="entry name" value="fungal_TF_MHR"/>
    <property type="match status" value="1"/>
</dbReference>
<keyword evidence="5" id="KW-0539">Nucleus</keyword>
<evidence type="ECO:0000313" key="8">
    <source>
        <dbReference type="Proteomes" id="UP000315783"/>
    </source>
</evidence>
<comment type="subcellular location">
    <subcellularLocation>
        <location evidence="1">Nucleus</location>
    </subcellularLocation>
</comment>
<dbReference type="STRING" id="43265.A0A545V0R1"/>
<keyword evidence="2" id="KW-0479">Metal-binding</keyword>
<evidence type="ECO:0000256" key="3">
    <source>
        <dbReference type="ARBA" id="ARBA00023015"/>
    </source>
</evidence>
<proteinExistence type="predicted"/>
<dbReference type="GO" id="GO:0005634">
    <property type="term" value="C:nucleus"/>
    <property type="evidence" value="ECO:0007669"/>
    <property type="project" value="UniProtKB-SubCell"/>
</dbReference>
<evidence type="ECO:0000313" key="7">
    <source>
        <dbReference type="EMBL" id="TQV95292.1"/>
    </source>
</evidence>
<keyword evidence="3" id="KW-0805">Transcription regulation</keyword>
<evidence type="ECO:0000256" key="1">
    <source>
        <dbReference type="ARBA" id="ARBA00004123"/>
    </source>
</evidence>
<dbReference type="OrthoDB" id="4868686at2759"/>
<reference evidence="7 8" key="1">
    <citation type="journal article" date="2019" name="Appl. Microbiol. Biotechnol.">
        <title>Genome sequence of Isaria javanica and comparative genome analysis insights into family S53 peptidase evolution in fungal entomopathogens.</title>
        <authorList>
            <person name="Lin R."/>
            <person name="Zhang X."/>
            <person name="Xin B."/>
            <person name="Zou M."/>
            <person name="Gao Y."/>
            <person name="Qin F."/>
            <person name="Hu Q."/>
            <person name="Xie B."/>
            <person name="Cheng X."/>
        </authorList>
    </citation>
    <scope>NUCLEOTIDE SEQUENCE [LARGE SCALE GENOMIC DNA]</scope>
    <source>
        <strain evidence="7 8">IJ1G</strain>
    </source>
</reference>
<sequence length="559" mass="60680">MRPGGIGSGDEPPWPSQGMQVAEELETRIVDDDSDAESSDDWDHDSDSSPDEYPLHDPLQWMPALENLLYRDDSIANVLPGLDVHLVCHLLEIFTSLSSAQLRLLLSPPQIESQLSSGTMSRCLVLAACASAVRFSLHKAVARPDAKQFAEGIAREARKCIHISSDPNIQVNSIKSICILVDYSASKAHGRQAWADIGSDPEQPVKNIDFPGAPYLFVKEKAYRCESSADAVFGICRDIVRAKAFHSYATLVGFACTQSALVIMNQLHRSSKPYEPRIVGNLKTSLIILGALKTFYTPAEKWINILIQAHSSAISSSDHIDSAFNGFFNRFIGMHEPAFVPLDPGEKDAAKGSRATLEPIQTKERYGEQTSKIIGRAANRASDNGSEWLQAYAGHLSADIGPENAPNQLDASTNPTAIHDKQMDSSTTTETPPLPSANGEQVPDIFSTEPEVVELPDHMGAAILTAMSGNIRSSTPNLRDADPEQPGPAVVQHLAQENADNAFQTDFEPVSSFSELVGFNLELGVFPGLDLVVDGPDMFGVFNYDDTLGPTLSPSAFYM</sequence>
<protein>
    <submittedName>
        <fullName evidence="7">C6 transcription factor</fullName>
    </submittedName>
</protein>
<evidence type="ECO:0000256" key="4">
    <source>
        <dbReference type="ARBA" id="ARBA00023163"/>
    </source>
</evidence>
<name>A0A545V0R1_9HYPO</name>
<dbReference type="GO" id="GO:0000981">
    <property type="term" value="F:DNA-binding transcription factor activity, RNA polymerase II-specific"/>
    <property type="evidence" value="ECO:0007669"/>
    <property type="project" value="InterPro"/>
</dbReference>
<dbReference type="PANTHER" id="PTHR47338">
    <property type="entry name" value="ZN(II)2CYS6 TRANSCRIPTION FACTOR (EUROFUNG)-RELATED"/>
    <property type="match status" value="1"/>
</dbReference>
<evidence type="ECO:0000256" key="6">
    <source>
        <dbReference type="SAM" id="MobiDB-lite"/>
    </source>
</evidence>
<feature type="compositionally biased region" description="Acidic residues" evidence="6">
    <location>
        <begin position="32"/>
        <end position="50"/>
    </location>
</feature>
<keyword evidence="8" id="KW-1185">Reference proteome</keyword>
<gene>
    <name evidence="7" type="ORF">IF1G_06279</name>
</gene>
<dbReference type="AlphaFoldDB" id="A0A545V0R1"/>